<name>A0A2I1HLQ9_9GLOM</name>
<dbReference type="EMBL" id="LLXI01003769">
    <property type="protein sequence ID" value="PKY59795.1"/>
    <property type="molecule type" value="Genomic_DNA"/>
</dbReference>
<dbReference type="AlphaFoldDB" id="A0A2I1HLQ9"/>
<evidence type="ECO:0000313" key="2">
    <source>
        <dbReference type="Proteomes" id="UP000234323"/>
    </source>
</evidence>
<dbReference type="Proteomes" id="UP000234323">
    <property type="component" value="Unassembled WGS sequence"/>
</dbReference>
<proteinExistence type="predicted"/>
<dbReference type="VEuPathDB" id="FungiDB:RhiirFUN_004601"/>
<keyword evidence="2" id="KW-1185">Reference proteome</keyword>
<reference evidence="1 2" key="1">
    <citation type="submission" date="2015-10" db="EMBL/GenBank/DDBJ databases">
        <title>Genome analyses suggest a sexual origin of heterokaryosis in a supposedly ancient asexual fungus.</title>
        <authorList>
            <person name="Ropars J."/>
            <person name="Sedzielewska K."/>
            <person name="Noel J."/>
            <person name="Charron P."/>
            <person name="Farinelli L."/>
            <person name="Marton T."/>
            <person name="Kruger M."/>
            <person name="Pelin A."/>
            <person name="Brachmann A."/>
            <person name="Corradi N."/>
        </authorList>
    </citation>
    <scope>NUCLEOTIDE SEQUENCE [LARGE SCALE GENOMIC DNA]</scope>
    <source>
        <strain evidence="1 2">A4</strain>
    </source>
</reference>
<sequence>MVNHKDKELVQVKVIKIALQKSKKYDNLAKNYEDYLKKLQAEKNPNDYIYQNKYVNEDLCVSLEKLYAFYYLIIKEENRERSDEEYSMKWQSNYYIFYMIK</sequence>
<comment type="caution">
    <text evidence="1">The sequence shown here is derived from an EMBL/GenBank/DDBJ whole genome shotgun (WGS) entry which is preliminary data.</text>
</comment>
<protein>
    <submittedName>
        <fullName evidence="1">Uncharacterized protein</fullName>
    </submittedName>
</protein>
<gene>
    <name evidence="1" type="ORF">RhiirA4_482840</name>
</gene>
<evidence type="ECO:0000313" key="1">
    <source>
        <dbReference type="EMBL" id="PKY59795.1"/>
    </source>
</evidence>
<accession>A0A2I1HLQ9</accession>
<organism evidence="1 2">
    <name type="scientific">Rhizophagus irregularis</name>
    <dbReference type="NCBI Taxonomy" id="588596"/>
    <lineage>
        <taxon>Eukaryota</taxon>
        <taxon>Fungi</taxon>
        <taxon>Fungi incertae sedis</taxon>
        <taxon>Mucoromycota</taxon>
        <taxon>Glomeromycotina</taxon>
        <taxon>Glomeromycetes</taxon>
        <taxon>Glomerales</taxon>
        <taxon>Glomeraceae</taxon>
        <taxon>Rhizophagus</taxon>
    </lineage>
</organism>